<dbReference type="InterPro" id="IPR008266">
    <property type="entry name" value="Tyr_kinase_AS"/>
</dbReference>
<dbReference type="GO" id="GO:0007169">
    <property type="term" value="P:cell surface receptor protein tyrosine kinase signaling pathway"/>
    <property type="evidence" value="ECO:0007669"/>
    <property type="project" value="TreeGrafter"/>
</dbReference>
<dbReference type="PROSITE" id="PS50011">
    <property type="entry name" value="PROTEIN_KINASE_DOM"/>
    <property type="match status" value="1"/>
</dbReference>
<dbReference type="PROSITE" id="PS00109">
    <property type="entry name" value="PROTEIN_KINASE_TYR"/>
    <property type="match status" value="1"/>
</dbReference>
<dbReference type="GO" id="GO:0043235">
    <property type="term" value="C:receptor complex"/>
    <property type="evidence" value="ECO:0007669"/>
    <property type="project" value="TreeGrafter"/>
</dbReference>
<dbReference type="GO" id="GO:0004714">
    <property type="term" value="F:transmembrane receptor protein tyrosine kinase activity"/>
    <property type="evidence" value="ECO:0007669"/>
    <property type="project" value="UniProtKB-EC"/>
</dbReference>
<dbReference type="PANTHER" id="PTHR24416">
    <property type="entry name" value="TYROSINE-PROTEIN KINASE RECEPTOR"/>
    <property type="match status" value="1"/>
</dbReference>
<keyword evidence="3" id="KW-0547">Nucleotide-binding</keyword>
<feature type="domain" description="Protein kinase" evidence="5">
    <location>
        <begin position="296"/>
        <end position="537"/>
    </location>
</feature>
<evidence type="ECO:0000259" key="5">
    <source>
        <dbReference type="PROSITE" id="PS50011"/>
    </source>
</evidence>
<name>A0A1D2M6T5_ORCCI</name>
<dbReference type="AlphaFoldDB" id="A0A1D2M6T5"/>
<evidence type="ECO:0000313" key="6">
    <source>
        <dbReference type="EMBL" id="ODM88632.1"/>
    </source>
</evidence>
<dbReference type="InterPro" id="IPR050122">
    <property type="entry name" value="RTK"/>
</dbReference>
<sequence length="537" mass="62330">MDFCWLLFHSALIITINIQGYSCRQRSEFPVWFNPFVSERDHDFSYDEKGFLPILSTIATRFNRIMAEYDDTSKSSVTQFDVLKQKSDQANEIFSGTVKHLYFAGYDFLNDDTVDDVTTYLTYAQNQLKHSQYKLGALFPFSKCGTSTSSLLPNYLPPVLPLVKQLYFYWYPDQLHLQQDPNLASRHIVNLFQECVQRIKTYDDHVSVGLFTGWVNFNETQSITNDKNLVSYWKSISDWATKTNIPVVFDRAFDNPNRNLRAQDFIYTGWWRLIENSSYSDSSQYVFEEKQKENNNDWNSPLGKGTFGAVYRGTVRKIEGNRELNVAVKTTCPSSPSTSITDFLTEIKVLSHLGKHDNIVNIVGAYTKGIKKGKIYIFLELCELGCLEKYLRETVSRLDIQEEHAMDKNGYLEVSPDEGIHLEDTKPLQRSPIFAKDLRRWAVEIATAMEFLASKNVVHADLATRNVLLTHDRKAKVSDFGLSRRMYEYSMYVKSQQEPLPWRWMSPESLRRLEFDEKTDVWSFGVTLWEIYSLGNH</sequence>
<dbReference type="PANTHER" id="PTHR24416:SF611">
    <property type="entry name" value="TYROSINE-PROTEIN KINASE TRANSMEMBRANE RECEPTOR ROR"/>
    <property type="match status" value="1"/>
</dbReference>
<dbReference type="PRINTS" id="PR00109">
    <property type="entry name" value="TYRKINASE"/>
</dbReference>
<dbReference type="Gene3D" id="1.10.510.10">
    <property type="entry name" value="Transferase(Phosphotransferase) domain 1"/>
    <property type="match status" value="1"/>
</dbReference>
<feature type="binding site" evidence="3">
    <location>
        <position position="329"/>
    </location>
    <ligand>
        <name>ATP</name>
        <dbReference type="ChEBI" id="CHEBI:30616"/>
    </ligand>
</feature>
<evidence type="ECO:0000313" key="7">
    <source>
        <dbReference type="Proteomes" id="UP000094527"/>
    </source>
</evidence>
<dbReference type="InterPro" id="IPR000719">
    <property type="entry name" value="Prot_kinase_dom"/>
</dbReference>
<dbReference type="Gene3D" id="3.30.200.20">
    <property type="entry name" value="Phosphorylase Kinase, domain 1"/>
    <property type="match status" value="1"/>
</dbReference>
<dbReference type="InterPro" id="IPR017441">
    <property type="entry name" value="Protein_kinase_ATP_BS"/>
</dbReference>
<comment type="catalytic activity">
    <reaction evidence="2">
        <text>L-tyrosyl-[protein] + ATP = O-phospho-L-tyrosyl-[protein] + ADP + H(+)</text>
        <dbReference type="Rhea" id="RHEA:10596"/>
        <dbReference type="Rhea" id="RHEA-COMP:10136"/>
        <dbReference type="Rhea" id="RHEA-COMP:20101"/>
        <dbReference type="ChEBI" id="CHEBI:15378"/>
        <dbReference type="ChEBI" id="CHEBI:30616"/>
        <dbReference type="ChEBI" id="CHEBI:46858"/>
        <dbReference type="ChEBI" id="CHEBI:61978"/>
        <dbReference type="ChEBI" id="CHEBI:456216"/>
        <dbReference type="EC" id="2.7.10.1"/>
    </reaction>
</comment>
<comment type="caution">
    <text evidence="6">The sequence shown here is derived from an EMBL/GenBank/DDBJ whole genome shotgun (WGS) entry which is preliminary data.</text>
</comment>
<dbReference type="GO" id="GO:0005886">
    <property type="term" value="C:plasma membrane"/>
    <property type="evidence" value="ECO:0007669"/>
    <property type="project" value="TreeGrafter"/>
</dbReference>
<evidence type="ECO:0000256" key="2">
    <source>
        <dbReference type="ARBA" id="ARBA00051243"/>
    </source>
</evidence>
<proteinExistence type="predicted"/>
<reference evidence="6 7" key="1">
    <citation type="journal article" date="2016" name="Genome Biol. Evol.">
        <title>Gene Family Evolution Reflects Adaptation to Soil Environmental Stressors in the Genome of the Collembolan Orchesella cincta.</title>
        <authorList>
            <person name="Faddeeva-Vakhrusheva A."/>
            <person name="Derks M.F."/>
            <person name="Anvar S.Y."/>
            <person name="Agamennone V."/>
            <person name="Suring W."/>
            <person name="Smit S."/>
            <person name="van Straalen N.M."/>
            <person name="Roelofs D."/>
        </authorList>
    </citation>
    <scope>NUCLEOTIDE SEQUENCE [LARGE SCALE GENOMIC DNA]</scope>
    <source>
        <tissue evidence="6">Mixed pool</tissue>
    </source>
</reference>
<gene>
    <name evidence="6" type="ORF">Ocin01_18051</name>
</gene>
<evidence type="ECO:0000256" key="3">
    <source>
        <dbReference type="PROSITE-ProRule" id="PRU10141"/>
    </source>
</evidence>
<dbReference type="Pfam" id="PF07714">
    <property type="entry name" value="PK_Tyr_Ser-Thr"/>
    <property type="match status" value="1"/>
</dbReference>
<dbReference type="STRING" id="48709.A0A1D2M6T5"/>
<dbReference type="EMBL" id="LJIJ01003358">
    <property type="protein sequence ID" value="ODM88632.1"/>
    <property type="molecule type" value="Genomic_DNA"/>
</dbReference>
<dbReference type="OrthoDB" id="6077854at2759"/>
<dbReference type="Proteomes" id="UP000094527">
    <property type="component" value="Unassembled WGS sequence"/>
</dbReference>
<comment type="subcellular location">
    <subcellularLocation>
        <location evidence="1">Membrane</location>
        <topology evidence="1">Single-pass membrane protein</topology>
    </subcellularLocation>
</comment>
<accession>A0A1D2M6T5</accession>
<protein>
    <submittedName>
        <fullName evidence="6">Macrophage colony-stimulating factor 1 receptor 1</fullName>
    </submittedName>
</protein>
<dbReference type="InterPro" id="IPR011009">
    <property type="entry name" value="Kinase-like_dom_sf"/>
</dbReference>
<keyword evidence="7" id="KW-1185">Reference proteome</keyword>
<dbReference type="CDD" id="cd00192">
    <property type="entry name" value="PTKc"/>
    <property type="match status" value="1"/>
</dbReference>
<evidence type="ECO:0000256" key="4">
    <source>
        <dbReference type="SAM" id="SignalP"/>
    </source>
</evidence>
<feature type="chain" id="PRO_5008903558" evidence="4">
    <location>
        <begin position="21"/>
        <end position="537"/>
    </location>
</feature>
<feature type="signal peptide" evidence="4">
    <location>
        <begin position="1"/>
        <end position="20"/>
    </location>
</feature>
<keyword evidence="6" id="KW-0675">Receptor</keyword>
<dbReference type="PROSITE" id="PS00107">
    <property type="entry name" value="PROTEIN_KINASE_ATP"/>
    <property type="match status" value="1"/>
</dbReference>
<dbReference type="GO" id="GO:0005524">
    <property type="term" value="F:ATP binding"/>
    <property type="evidence" value="ECO:0007669"/>
    <property type="project" value="UniProtKB-UniRule"/>
</dbReference>
<evidence type="ECO:0000256" key="1">
    <source>
        <dbReference type="ARBA" id="ARBA00004167"/>
    </source>
</evidence>
<dbReference type="InterPro" id="IPR001245">
    <property type="entry name" value="Ser-Thr/Tyr_kinase_cat_dom"/>
</dbReference>
<organism evidence="6 7">
    <name type="scientific">Orchesella cincta</name>
    <name type="common">Springtail</name>
    <name type="synonym">Podura cincta</name>
    <dbReference type="NCBI Taxonomy" id="48709"/>
    <lineage>
        <taxon>Eukaryota</taxon>
        <taxon>Metazoa</taxon>
        <taxon>Ecdysozoa</taxon>
        <taxon>Arthropoda</taxon>
        <taxon>Hexapoda</taxon>
        <taxon>Collembola</taxon>
        <taxon>Entomobryomorpha</taxon>
        <taxon>Entomobryoidea</taxon>
        <taxon>Orchesellidae</taxon>
        <taxon>Orchesellinae</taxon>
        <taxon>Orchesella</taxon>
    </lineage>
</organism>
<keyword evidence="4" id="KW-0732">Signal</keyword>
<dbReference type="SUPFAM" id="SSF56112">
    <property type="entry name" value="Protein kinase-like (PK-like)"/>
    <property type="match status" value="1"/>
</dbReference>
<keyword evidence="3" id="KW-0067">ATP-binding</keyword>